<comment type="similarity">
    <text evidence="14">Belongs to the ligand-gated ion channel (TC 1.A.9) family.</text>
</comment>
<keyword evidence="9 18" id="KW-0675">Receptor</keyword>
<evidence type="ECO:0000313" key="19">
    <source>
        <dbReference type="Proteomes" id="UP001249851"/>
    </source>
</evidence>
<dbReference type="InterPro" id="IPR006202">
    <property type="entry name" value="Neur_chan_lig-bd"/>
</dbReference>
<dbReference type="InterPro" id="IPR002394">
    <property type="entry name" value="Nicotinic_acetylcholine_rcpt"/>
</dbReference>
<reference evidence="18" key="2">
    <citation type="journal article" date="2023" name="Science">
        <title>Genomic signatures of disease resistance in endangered staghorn corals.</title>
        <authorList>
            <person name="Vollmer S.V."/>
            <person name="Selwyn J.D."/>
            <person name="Despard B.A."/>
            <person name="Roesel C.L."/>
        </authorList>
    </citation>
    <scope>NUCLEOTIDE SEQUENCE</scope>
    <source>
        <strain evidence="18">K2</strain>
    </source>
</reference>
<keyword evidence="12 14" id="KW-0407">Ion channel</keyword>
<keyword evidence="6 14" id="KW-0406">Ion transport</keyword>
<dbReference type="SUPFAM" id="SSF90112">
    <property type="entry name" value="Neurotransmitter-gated ion-channel transmembrane pore"/>
    <property type="match status" value="1"/>
</dbReference>
<dbReference type="PRINTS" id="PR00254">
    <property type="entry name" value="NICOTINICR"/>
</dbReference>
<proteinExistence type="inferred from homology"/>
<evidence type="ECO:0000256" key="5">
    <source>
        <dbReference type="ARBA" id="ARBA00023018"/>
    </source>
</evidence>
<keyword evidence="11" id="KW-1071">Ligand-gated ion channel</keyword>
<gene>
    <name evidence="18" type="ORF">P5673_001972</name>
</gene>
<evidence type="ECO:0000256" key="1">
    <source>
        <dbReference type="ARBA" id="ARBA00022448"/>
    </source>
</evidence>
<accession>A0AAD9R4K6</accession>
<keyword evidence="1 14" id="KW-0813">Transport</keyword>
<keyword evidence="4 14" id="KW-1133">Transmembrane helix</keyword>
<protein>
    <submittedName>
        <fullName evidence="18">Neuronal acetylcholine receptor subunit alpha-3</fullName>
    </submittedName>
</protein>
<keyword evidence="7 14" id="KW-0472">Membrane</keyword>
<evidence type="ECO:0000256" key="11">
    <source>
        <dbReference type="ARBA" id="ARBA00023286"/>
    </source>
</evidence>
<feature type="transmembrane region" description="Helical" evidence="14">
    <location>
        <begin position="292"/>
        <end position="312"/>
    </location>
</feature>
<dbReference type="SUPFAM" id="SSF63712">
    <property type="entry name" value="Nicotinic receptor ligand binding domain-like"/>
    <property type="match status" value="1"/>
</dbReference>
<sequence length="546" mass="61988">MKMTRQTCPLFHNVFTLHCLTALMWLGVEGKGAVLTTNSPSFDGVNTTKAATTQSSKQSDLRPTEDSNNFTLEALINRDDDELELVKYLFDNYSKEVRPVKNKNTSIEVHFGIAYTQLVELDEKNQVLVSNVWIRQRWNNHLLRWNESKYGNITSINVDPKEVWVPDIVLYNNANTGIISGNMDQFKTRVILSSNGDNTWYAPTILRSRCAIDITYFPFDDQKCDLHFGSWTYDGLRVNLVNVSKGVDLKSYMPSGEFEMVEAPVERKVIRYSCCPEAYPNLFFTLHIRRKVLFYFNNLIVPCFLITAFALLTFVLPPNTGERVTLVITTLLAMTVFMLMIAENTPTTSDVTPLIGKFFVASMVEIGLALIATCFVLNLYEGTGPSTDVPQWVRVLLVDFLAPILRVARPKSKPQRRFTPYNSNIHSYSPIMAERNGNTPEVDGTPKDLLVIAPRVGDKVLTSRDFINTVNDNNLRHRGPSTQDKILEGITVLAERARDQEKQDEIKEEWESVAKVVDRFFLLLFMATVAISTALIFLQRPSYATM</sequence>
<dbReference type="InterPro" id="IPR018000">
    <property type="entry name" value="Neurotransmitter_ion_chnl_CS"/>
</dbReference>
<feature type="compositionally biased region" description="Polar residues" evidence="15">
    <location>
        <begin position="46"/>
        <end position="58"/>
    </location>
</feature>
<feature type="transmembrane region" description="Helical" evidence="14">
    <location>
        <begin position="324"/>
        <end position="342"/>
    </location>
</feature>
<evidence type="ECO:0000256" key="2">
    <source>
        <dbReference type="ARBA" id="ARBA00022475"/>
    </source>
</evidence>
<feature type="transmembrane region" description="Helical" evidence="14">
    <location>
        <begin position="392"/>
        <end position="408"/>
    </location>
</feature>
<feature type="transmembrane region" description="Helical" evidence="14">
    <location>
        <begin position="520"/>
        <end position="538"/>
    </location>
</feature>
<feature type="signal peptide" evidence="14">
    <location>
        <begin position="1"/>
        <end position="30"/>
    </location>
</feature>
<dbReference type="NCBIfam" id="TIGR00860">
    <property type="entry name" value="LIC"/>
    <property type="match status" value="1"/>
</dbReference>
<organism evidence="18 19">
    <name type="scientific">Acropora cervicornis</name>
    <name type="common">Staghorn coral</name>
    <dbReference type="NCBI Taxonomy" id="6130"/>
    <lineage>
        <taxon>Eukaryota</taxon>
        <taxon>Metazoa</taxon>
        <taxon>Cnidaria</taxon>
        <taxon>Anthozoa</taxon>
        <taxon>Hexacorallia</taxon>
        <taxon>Scleractinia</taxon>
        <taxon>Astrocoeniina</taxon>
        <taxon>Acroporidae</taxon>
        <taxon>Acropora</taxon>
    </lineage>
</organism>
<evidence type="ECO:0000256" key="8">
    <source>
        <dbReference type="ARBA" id="ARBA00023157"/>
    </source>
</evidence>
<evidence type="ECO:0000313" key="18">
    <source>
        <dbReference type="EMBL" id="KAK2572955.1"/>
    </source>
</evidence>
<dbReference type="FunFam" id="1.20.58.390:FF:000073">
    <property type="entry name" value="Neuronal acetylcholine receptor subunit alpha-9-II"/>
    <property type="match status" value="1"/>
</dbReference>
<evidence type="ECO:0000259" key="16">
    <source>
        <dbReference type="Pfam" id="PF02931"/>
    </source>
</evidence>
<evidence type="ECO:0000256" key="4">
    <source>
        <dbReference type="ARBA" id="ARBA00022989"/>
    </source>
</evidence>
<name>A0AAD9R4K6_ACRCE</name>
<dbReference type="Proteomes" id="UP001249851">
    <property type="component" value="Unassembled WGS sequence"/>
</dbReference>
<comment type="caution">
    <text evidence="18">The sequence shown here is derived from an EMBL/GenBank/DDBJ whole genome shotgun (WGS) entry which is preliminary data.</text>
</comment>
<dbReference type="PANTHER" id="PTHR18945">
    <property type="entry name" value="NEUROTRANSMITTER GATED ION CHANNEL"/>
    <property type="match status" value="1"/>
</dbReference>
<keyword evidence="2" id="KW-1003">Cell membrane</keyword>
<dbReference type="FunFam" id="2.70.170.10:FF:000005">
    <property type="entry name" value="Neuronal nicotinic acetylcholine receptor alpha4 subunit"/>
    <property type="match status" value="1"/>
</dbReference>
<dbReference type="InterPro" id="IPR006201">
    <property type="entry name" value="Neur_channel"/>
</dbReference>
<feature type="domain" description="Neurotransmitter-gated ion-channel transmembrane" evidence="17">
    <location>
        <begin position="299"/>
        <end position="537"/>
    </location>
</feature>
<keyword evidence="8" id="KW-1015">Disulfide bond</keyword>
<feature type="chain" id="PRO_5041779069" evidence="14">
    <location>
        <begin position="31"/>
        <end position="546"/>
    </location>
</feature>
<dbReference type="Pfam" id="PF02931">
    <property type="entry name" value="Neur_chan_LBD"/>
    <property type="match status" value="1"/>
</dbReference>
<evidence type="ECO:0000256" key="14">
    <source>
        <dbReference type="RuleBase" id="RU000687"/>
    </source>
</evidence>
<dbReference type="GO" id="GO:0022848">
    <property type="term" value="F:acetylcholine-gated monoatomic cation-selective channel activity"/>
    <property type="evidence" value="ECO:0007669"/>
    <property type="project" value="InterPro"/>
</dbReference>
<dbReference type="EMBL" id="JARQWQ010000003">
    <property type="protein sequence ID" value="KAK2572955.1"/>
    <property type="molecule type" value="Genomic_DNA"/>
</dbReference>
<dbReference type="GO" id="GO:0004888">
    <property type="term" value="F:transmembrane signaling receptor activity"/>
    <property type="evidence" value="ECO:0007669"/>
    <property type="project" value="InterPro"/>
</dbReference>
<evidence type="ECO:0000256" key="9">
    <source>
        <dbReference type="ARBA" id="ARBA00023170"/>
    </source>
</evidence>
<evidence type="ECO:0000256" key="15">
    <source>
        <dbReference type="SAM" id="MobiDB-lite"/>
    </source>
</evidence>
<keyword evidence="3 14" id="KW-0812">Transmembrane</keyword>
<keyword evidence="10" id="KW-0325">Glycoprotein</keyword>
<dbReference type="Gene3D" id="2.70.170.10">
    <property type="entry name" value="Neurotransmitter-gated ion-channel ligand-binding domain"/>
    <property type="match status" value="1"/>
</dbReference>
<dbReference type="PROSITE" id="PS00236">
    <property type="entry name" value="NEUROTR_ION_CHANNEL"/>
    <property type="match status" value="1"/>
</dbReference>
<dbReference type="InterPro" id="IPR036719">
    <property type="entry name" value="Neuro-gated_channel_TM_sf"/>
</dbReference>
<dbReference type="AlphaFoldDB" id="A0AAD9R4K6"/>
<evidence type="ECO:0000256" key="7">
    <source>
        <dbReference type="ARBA" id="ARBA00023136"/>
    </source>
</evidence>
<evidence type="ECO:0000256" key="13">
    <source>
        <dbReference type="ARBA" id="ARBA00034099"/>
    </source>
</evidence>
<dbReference type="InterPro" id="IPR006029">
    <property type="entry name" value="Neurotrans-gated_channel_TM"/>
</dbReference>
<evidence type="ECO:0000259" key="17">
    <source>
        <dbReference type="Pfam" id="PF02932"/>
    </source>
</evidence>
<comment type="subcellular location">
    <subcellularLocation>
        <location evidence="13">Synaptic cell membrane</location>
        <topology evidence="13">Multi-pass membrane protein</topology>
    </subcellularLocation>
</comment>
<dbReference type="GO" id="GO:0045211">
    <property type="term" value="C:postsynaptic membrane"/>
    <property type="evidence" value="ECO:0007669"/>
    <property type="project" value="InterPro"/>
</dbReference>
<reference evidence="18" key="1">
    <citation type="journal article" date="2023" name="G3 (Bethesda)">
        <title>Whole genome assembly and annotation of the endangered Caribbean coral Acropora cervicornis.</title>
        <authorList>
            <person name="Selwyn J.D."/>
            <person name="Vollmer S.V."/>
        </authorList>
    </citation>
    <scope>NUCLEOTIDE SEQUENCE</scope>
    <source>
        <strain evidence="18">K2</strain>
    </source>
</reference>
<dbReference type="PRINTS" id="PR00252">
    <property type="entry name" value="NRIONCHANNEL"/>
</dbReference>
<dbReference type="CDD" id="cd19051">
    <property type="entry name" value="LGIC_TM_cation"/>
    <property type="match status" value="1"/>
</dbReference>
<dbReference type="CDD" id="cd18997">
    <property type="entry name" value="LGIC_ECD_nAChR"/>
    <property type="match status" value="1"/>
</dbReference>
<keyword evidence="19" id="KW-1185">Reference proteome</keyword>
<keyword evidence="5" id="KW-0770">Synapse</keyword>
<dbReference type="Pfam" id="PF02932">
    <property type="entry name" value="Neur_chan_memb"/>
    <property type="match status" value="1"/>
</dbReference>
<dbReference type="InterPro" id="IPR036734">
    <property type="entry name" value="Neur_chan_lig-bd_sf"/>
</dbReference>
<dbReference type="InterPro" id="IPR038050">
    <property type="entry name" value="Neuro_actylchol_rec"/>
</dbReference>
<dbReference type="Gene3D" id="1.20.58.390">
    <property type="entry name" value="Neurotransmitter-gated ion-channel transmembrane domain"/>
    <property type="match status" value="2"/>
</dbReference>
<evidence type="ECO:0000256" key="6">
    <source>
        <dbReference type="ARBA" id="ARBA00023065"/>
    </source>
</evidence>
<evidence type="ECO:0000256" key="3">
    <source>
        <dbReference type="ARBA" id="ARBA00022692"/>
    </source>
</evidence>
<keyword evidence="14" id="KW-0732">Signal</keyword>
<evidence type="ECO:0000256" key="10">
    <source>
        <dbReference type="ARBA" id="ARBA00023180"/>
    </source>
</evidence>
<feature type="domain" description="Neurotransmitter-gated ion-channel ligand-binding" evidence="16">
    <location>
        <begin position="84"/>
        <end position="292"/>
    </location>
</feature>
<feature type="transmembrane region" description="Helical" evidence="14">
    <location>
        <begin position="354"/>
        <end position="380"/>
    </location>
</feature>
<feature type="region of interest" description="Disordered" evidence="15">
    <location>
        <begin position="46"/>
        <end position="65"/>
    </location>
</feature>
<evidence type="ECO:0000256" key="12">
    <source>
        <dbReference type="ARBA" id="ARBA00023303"/>
    </source>
</evidence>